<evidence type="ECO:0008006" key="3">
    <source>
        <dbReference type="Google" id="ProtNLM"/>
    </source>
</evidence>
<proteinExistence type="predicted"/>
<dbReference type="EMBL" id="CAWYQH010000114">
    <property type="protein sequence ID" value="CAK8690309.1"/>
    <property type="molecule type" value="Genomic_DNA"/>
</dbReference>
<organism evidence="1 2">
    <name type="scientific">Clavelina lepadiformis</name>
    <name type="common">Light-bulb sea squirt</name>
    <name type="synonym">Ascidia lepadiformis</name>
    <dbReference type="NCBI Taxonomy" id="159417"/>
    <lineage>
        <taxon>Eukaryota</taxon>
        <taxon>Metazoa</taxon>
        <taxon>Chordata</taxon>
        <taxon>Tunicata</taxon>
        <taxon>Ascidiacea</taxon>
        <taxon>Aplousobranchia</taxon>
        <taxon>Clavelinidae</taxon>
        <taxon>Clavelina</taxon>
    </lineage>
</organism>
<comment type="caution">
    <text evidence="1">The sequence shown here is derived from an EMBL/GenBank/DDBJ whole genome shotgun (WGS) entry which is preliminary data.</text>
</comment>
<keyword evidence="2" id="KW-1185">Reference proteome</keyword>
<reference evidence="1 2" key="1">
    <citation type="submission" date="2024-02" db="EMBL/GenBank/DDBJ databases">
        <authorList>
            <person name="Daric V."/>
            <person name="Darras S."/>
        </authorList>
    </citation>
    <scope>NUCLEOTIDE SEQUENCE [LARGE SCALE GENOMIC DNA]</scope>
</reference>
<protein>
    <recommendedName>
        <fullName evidence="3">Secreted protein</fullName>
    </recommendedName>
</protein>
<evidence type="ECO:0000313" key="1">
    <source>
        <dbReference type="EMBL" id="CAK8690309.1"/>
    </source>
</evidence>
<name>A0ABP0GEU6_CLALP</name>
<accession>A0ABP0GEU6</accession>
<sequence>MTELGKTRPHTYIMIIAFISTSVVHKKTDGLSFNCEEQNNYGNEDTLSRTTPASLCFAESWLVVGSGHPLYPGRSGVLLLV</sequence>
<evidence type="ECO:0000313" key="2">
    <source>
        <dbReference type="Proteomes" id="UP001642483"/>
    </source>
</evidence>
<gene>
    <name evidence="1" type="ORF">CVLEPA_LOCUS22936</name>
</gene>
<dbReference type="Proteomes" id="UP001642483">
    <property type="component" value="Unassembled WGS sequence"/>
</dbReference>